<evidence type="ECO:0000256" key="3">
    <source>
        <dbReference type="ARBA" id="ARBA00012513"/>
    </source>
</evidence>
<feature type="active site" description="Proton acceptor" evidence="12">
    <location>
        <position position="290"/>
    </location>
</feature>
<dbReference type="GO" id="GO:0005524">
    <property type="term" value="F:ATP binding"/>
    <property type="evidence" value="ECO:0007669"/>
    <property type="project" value="UniProtKB-UniRule"/>
</dbReference>
<feature type="binding site" evidence="13">
    <location>
        <position position="308"/>
    </location>
    <ligand>
        <name>Mg(2+)</name>
        <dbReference type="ChEBI" id="CHEBI:18420"/>
    </ligand>
</feature>
<reference evidence="15 16" key="1">
    <citation type="journal article" date="2015" name="Parasit. Vectors">
        <title>Draft genome of the scabies mite.</title>
        <authorList>
            <person name="Rider S.D.Jr."/>
            <person name="Morgan M.S."/>
            <person name="Arlian L.G."/>
        </authorList>
    </citation>
    <scope>NUCLEOTIDE SEQUENCE [LARGE SCALE GENOMIC DNA]</scope>
    <source>
        <strain evidence="15">Arlian Lab</strain>
    </source>
</reference>
<dbReference type="PROSITE" id="PS00108">
    <property type="entry name" value="PROTEIN_KINASE_ST"/>
    <property type="match status" value="1"/>
</dbReference>
<dbReference type="AlphaFoldDB" id="A0A132A7J4"/>
<comment type="catalytic activity">
    <reaction evidence="10">
        <text>L-threonyl-[protein] + ATP = O-phospho-L-threonyl-[protein] + ADP + H(+)</text>
        <dbReference type="Rhea" id="RHEA:46608"/>
        <dbReference type="Rhea" id="RHEA-COMP:11060"/>
        <dbReference type="Rhea" id="RHEA-COMP:11605"/>
        <dbReference type="ChEBI" id="CHEBI:15378"/>
        <dbReference type="ChEBI" id="CHEBI:30013"/>
        <dbReference type="ChEBI" id="CHEBI:30616"/>
        <dbReference type="ChEBI" id="CHEBI:61977"/>
        <dbReference type="ChEBI" id="CHEBI:456216"/>
        <dbReference type="EC" id="2.7.11.1"/>
    </reaction>
</comment>
<evidence type="ECO:0000256" key="7">
    <source>
        <dbReference type="ARBA" id="ARBA00022741"/>
    </source>
</evidence>
<dbReference type="Gene3D" id="1.10.510.10">
    <property type="entry name" value="Transferase(Phosphotransferase) domain 1"/>
    <property type="match status" value="1"/>
</dbReference>
<dbReference type="GO" id="GO:0046872">
    <property type="term" value="F:metal ion binding"/>
    <property type="evidence" value="ECO:0007669"/>
    <property type="project" value="UniProtKB-KW"/>
</dbReference>
<evidence type="ECO:0000313" key="16">
    <source>
        <dbReference type="Proteomes" id="UP000616769"/>
    </source>
</evidence>
<keyword evidence="7 14" id="KW-0547">Nucleotide-binding</keyword>
<keyword evidence="13" id="KW-0460">Magnesium</keyword>
<dbReference type="OrthoDB" id="1022360at2759"/>
<comment type="caution">
    <text evidence="15">The sequence shown here is derived from an EMBL/GenBank/DDBJ whole genome shotgun (WGS) entry which is preliminary data.</text>
</comment>
<dbReference type="FunFam" id="3.30.200.20:FF:000705">
    <property type="entry name" value="Non-specific serine/threonine protein kinase"/>
    <property type="match status" value="1"/>
</dbReference>
<comment type="catalytic activity">
    <reaction evidence="11">
        <text>L-seryl-[protein] + ATP = O-phospho-L-seryl-[protein] + ADP + H(+)</text>
        <dbReference type="Rhea" id="RHEA:17989"/>
        <dbReference type="Rhea" id="RHEA-COMP:9863"/>
        <dbReference type="Rhea" id="RHEA-COMP:11604"/>
        <dbReference type="ChEBI" id="CHEBI:15378"/>
        <dbReference type="ChEBI" id="CHEBI:29999"/>
        <dbReference type="ChEBI" id="CHEBI:30616"/>
        <dbReference type="ChEBI" id="CHEBI:83421"/>
        <dbReference type="ChEBI" id="CHEBI:456216"/>
        <dbReference type="EC" id="2.7.11.1"/>
    </reaction>
</comment>
<proteinExistence type="inferred from homology"/>
<evidence type="ECO:0000256" key="9">
    <source>
        <dbReference type="ARBA" id="ARBA00022840"/>
    </source>
</evidence>
<dbReference type="Pfam" id="PF00786">
    <property type="entry name" value="PBD"/>
    <property type="match status" value="1"/>
</dbReference>
<keyword evidence="13" id="KW-0479">Metal-binding</keyword>
<dbReference type="PROSITE" id="PS50011">
    <property type="entry name" value="PROTEIN_KINASE_DOM"/>
    <property type="match status" value="1"/>
</dbReference>
<dbReference type="GO" id="GO:0005737">
    <property type="term" value="C:cytoplasm"/>
    <property type="evidence" value="ECO:0007669"/>
    <property type="project" value="UniProtKB-SubCell"/>
</dbReference>
<comment type="similarity">
    <text evidence="2">Belongs to the protein kinase superfamily. STE Ser/Thr protein kinase family. STE20 subfamily.</text>
</comment>
<evidence type="ECO:0000256" key="11">
    <source>
        <dbReference type="ARBA" id="ARBA00048679"/>
    </source>
</evidence>
<dbReference type="Gene3D" id="3.30.200.20">
    <property type="entry name" value="Phosphorylase Kinase, domain 1"/>
    <property type="match status" value="1"/>
</dbReference>
<keyword evidence="9 14" id="KW-0067">ATP-binding</keyword>
<evidence type="ECO:0000256" key="13">
    <source>
        <dbReference type="PIRSR" id="PIRSR000615-3"/>
    </source>
</evidence>
<dbReference type="GO" id="GO:0004674">
    <property type="term" value="F:protein serine/threonine kinase activity"/>
    <property type="evidence" value="ECO:0007669"/>
    <property type="project" value="UniProtKB-KW"/>
</dbReference>
<dbReference type="PANTHER" id="PTHR45832:SF22">
    <property type="entry name" value="SERINE_THREONINE-PROTEIN KINASE SAMKA-RELATED"/>
    <property type="match status" value="1"/>
</dbReference>
<keyword evidence="4" id="KW-0963">Cytoplasm</keyword>
<name>A0A132A7J4_SARSC</name>
<sequence>MSSFEESIMSNLINKIFPSKRNQTKQSGYPSSVNSIGRPFQVRHNLHVGYNLNTGKIEGLPTPWINLLKGANITSLEQQKNPEAVINALKLVTYSMKRKPEKYLANQDSHKNGGLNTNNLKSIKSNENEIVGQNKTILRSKKEKKIKMTEIEIKQILKEIVDAGNPRIRYKLLKKIGSGASGTVYTALDNETQEKVAIKMMNIAQQPKSDLIIREICVMKENRHPNLVNYLNSYLVDDSDLWVVMEYLEGGPLTDVLTETIMREGQIAAILREIIKAIAFLHSKGIIHRDIKSDNILLGMDGQVKVTDFGFCAQIAPHEKRETMVGTPYWMAPEVVTRKQYGAKVDIWSLGIMIIEMLEGEPPYINEHPLKALYLIASKGKPEVKNKQSLSPQLNDFLDRCLEIDVEKRWSANQLLEHEIFQTCESLHSIVPLIKTVKKLLNKY</sequence>
<evidence type="ECO:0000256" key="1">
    <source>
        <dbReference type="ARBA" id="ARBA00004496"/>
    </source>
</evidence>
<gene>
    <name evidence="15" type="ORF">QR98_0054250</name>
</gene>
<evidence type="ECO:0000256" key="10">
    <source>
        <dbReference type="ARBA" id="ARBA00047899"/>
    </source>
</evidence>
<evidence type="ECO:0000256" key="8">
    <source>
        <dbReference type="ARBA" id="ARBA00022777"/>
    </source>
</evidence>
<organism evidence="15 16">
    <name type="scientific">Sarcoptes scabiei</name>
    <name type="common">Itch mite</name>
    <name type="synonym">Acarus scabiei</name>
    <dbReference type="NCBI Taxonomy" id="52283"/>
    <lineage>
        <taxon>Eukaryota</taxon>
        <taxon>Metazoa</taxon>
        <taxon>Ecdysozoa</taxon>
        <taxon>Arthropoda</taxon>
        <taxon>Chelicerata</taxon>
        <taxon>Arachnida</taxon>
        <taxon>Acari</taxon>
        <taxon>Acariformes</taxon>
        <taxon>Sarcoptiformes</taxon>
        <taxon>Astigmata</taxon>
        <taxon>Psoroptidia</taxon>
        <taxon>Sarcoptoidea</taxon>
        <taxon>Sarcoptidae</taxon>
        <taxon>Sarcoptinae</taxon>
        <taxon>Sarcoptes</taxon>
    </lineage>
</organism>
<dbReference type="Gene3D" id="3.90.810.10">
    <property type="entry name" value="CRIB domain"/>
    <property type="match status" value="1"/>
</dbReference>
<keyword evidence="8 15" id="KW-0418">Kinase</keyword>
<dbReference type="InterPro" id="IPR017441">
    <property type="entry name" value="Protein_kinase_ATP_BS"/>
</dbReference>
<dbReference type="Proteomes" id="UP000616769">
    <property type="component" value="Unassembled WGS sequence"/>
</dbReference>
<dbReference type="EC" id="2.7.11.1" evidence="3"/>
<evidence type="ECO:0000256" key="2">
    <source>
        <dbReference type="ARBA" id="ARBA00008874"/>
    </source>
</evidence>
<dbReference type="InterPro" id="IPR000719">
    <property type="entry name" value="Prot_kinase_dom"/>
</dbReference>
<evidence type="ECO:0000313" key="15">
    <source>
        <dbReference type="EMBL" id="KPM06943.1"/>
    </source>
</evidence>
<dbReference type="VEuPathDB" id="VectorBase:SSCA002273"/>
<dbReference type="InterPro" id="IPR000095">
    <property type="entry name" value="CRIB_dom"/>
</dbReference>
<dbReference type="PROSITE" id="PS50108">
    <property type="entry name" value="CRIB"/>
    <property type="match status" value="1"/>
</dbReference>
<dbReference type="Pfam" id="PF00069">
    <property type="entry name" value="Pkinase"/>
    <property type="match status" value="1"/>
</dbReference>
<dbReference type="InterPro" id="IPR011009">
    <property type="entry name" value="Kinase-like_dom_sf"/>
</dbReference>
<dbReference type="PANTHER" id="PTHR45832">
    <property type="entry name" value="SERINE/THREONINE-PROTEIN KINASE SAMKA-RELATED-RELATED"/>
    <property type="match status" value="1"/>
</dbReference>
<dbReference type="SUPFAM" id="SSF56112">
    <property type="entry name" value="Protein kinase-like (PK-like)"/>
    <property type="match status" value="1"/>
</dbReference>
<keyword evidence="5 14" id="KW-0723">Serine/threonine-protein kinase</keyword>
<evidence type="ECO:0000256" key="4">
    <source>
        <dbReference type="ARBA" id="ARBA00022490"/>
    </source>
</evidence>
<evidence type="ECO:0000256" key="12">
    <source>
        <dbReference type="PIRSR" id="PIRSR000615-1"/>
    </source>
</evidence>
<dbReference type="InterPro" id="IPR051931">
    <property type="entry name" value="PAK3-like"/>
</dbReference>
<evidence type="ECO:0000256" key="6">
    <source>
        <dbReference type="ARBA" id="ARBA00022679"/>
    </source>
</evidence>
<dbReference type="FunFam" id="1.10.510.10:FF:000011">
    <property type="entry name" value="Non-specific serine/threonine protein kinase"/>
    <property type="match status" value="1"/>
</dbReference>
<dbReference type="PROSITE" id="PS00107">
    <property type="entry name" value="PROTEIN_KINASE_ATP"/>
    <property type="match status" value="1"/>
</dbReference>
<evidence type="ECO:0000256" key="5">
    <source>
        <dbReference type="ARBA" id="ARBA00022527"/>
    </source>
</evidence>
<dbReference type="SMART" id="SM00220">
    <property type="entry name" value="S_TKc"/>
    <property type="match status" value="1"/>
</dbReference>
<accession>A0A132A7J4</accession>
<comment type="subcellular location">
    <subcellularLocation>
        <location evidence="1">Cytoplasm</location>
    </subcellularLocation>
</comment>
<dbReference type="InterPro" id="IPR036936">
    <property type="entry name" value="CRIB_dom_sf"/>
</dbReference>
<evidence type="ECO:0000256" key="14">
    <source>
        <dbReference type="RuleBase" id="RU000304"/>
    </source>
</evidence>
<feature type="binding site" evidence="13">
    <location>
        <position position="295"/>
    </location>
    <ligand>
        <name>Mg(2+)</name>
        <dbReference type="ChEBI" id="CHEBI:18420"/>
    </ligand>
</feature>
<dbReference type="InterPro" id="IPR008271">
    <property type="entry name" value="Ser/Thr_kinase_AS"/>
</dbReference>
<dbReference type="EMBL" id="JXLN01011172">
    <property type="protein sequence ID" value="KPM06943.1"/>
    <property type="molecule type" value="Genomic_DNA"/>
</dbReference>
<keyword evidence="6" id="KW-0808">Transferase</keyword>
<protein>
    <recommendedName>
        <fullName evidence="3">non-specific serine/threonine protein kinase</fullName>
        <ecNumber evidence="3">2.7.11.1</ecNumber>
    </recommendedName>
</protein>